<proteinExistence type="predicted"/>
<dbReference type="Proteomes" id="UP000002624">
    <property type="component" value="Unassembled WGS sequence"/>
</dbReference>
<dbReference type="VEuPathDB" id="FungiDB:HCDG_04560"/>
<sequence length="210" mass="22335">MKIGQPAPEVTWEDPSATSTRPGGVSSPPPGCTQAFESLQVSPHDGLVPVTAIKTLLSQYLNFSEWTKGFDSWEDYDLSSLKPLPANQLAAASVQLMLVTIAALSFKSIQPSNLRWLFVSPEGVSFLQSAIFPPAVLPKGPTPWQVEDLTIQSFCSKEGGVLVIPGTKNKIESDGPEKANISSAGNSMCPPTPSSLSLSFALVLLFLSST</sequence>
<dbReference type="EMBL" id="GG692424">
    <property type="protein sequence ID" value="EER40914.1"/>
    <property type="molecule type" value="Genomic_DNA"/>
</dbReference>
<accession>C6HF37</accession>
<evidence type="ECO:0000313" key="3">
    <source>
        <dbReference type="Proteomes" id="UP000002624"/>
    </source>
</evidence>
<organism evidence="2 3">
    <name type="scientific">Ajellomyces capsulatus (strain H143)</name>
    <name type="common">Darling's disease fungus</name>
    <name type="synonym">Histoplasma capsulatum</name>
    <dbReference type="NCBI Taxonomy" id="544712"/>
    <lineage>
        <taxon>Eukaryota</taxon>
        <taxon>Fungi</taxon>
        <taxon>Dikarya</taxon>
        <taxon>Ascomycota</taxon>
        <taxon>Pezizomycotina</taxon>
        <taxon>Eurotiomycetes</taxon>
        <taxon>Eurotiomycetidae</taxon>
        <taxon>Onygenales</taxon>
        <taxon>Ajellomycetaceae</taxon>
        <taxon>Histoplasma</taxon>
    </lineage>
</organism>
<evidence type="ECO:0000313" key="2">
    <source>
        <dbReference type="EMBL" id="EER40914.1"/>
    </source>
</evidence>
<reference evidence="3" key="1">
    <citation type="submission" date="2009-05" db="EMBL/GenBank/DDBJ databases">
        <title>The genome sequence of Ajellomyces capsulatus strain H143.</title>
        <authorList>
            <person name="Champion M."/>
            <person name="Cuomo C.A."/>
            <person name="Ma L.-J."/>
            <person name="Henn M.R."/>
            <person name="Sil A."/>
            <person name="Goldman B."/>
            <person name="Young S.K."/>
            <person name="Kodira C.D."/>
            <person name="Zeng Q."/>
            <person name="Koehrsen M."/>
            <person name="Alvarado L."/>
            <person name="Berlin A.M."/>
            <person name="Borenstein D."/>
            <person name="Chen Z."/>
            <person name="Engels R."/>
            <person name="Freedman E."/>
            <person name="Gellesch M."/>
            <person name="Goldberg J."/>
            <person name="Griggs A."/>
            <person name="Gujja S."/>
            <person name="Heiman D.I."/>
            <person name="Hepburn T.A."/>
            <person name="Howarth C."/>
            <person name="Jen D."/>
            <person name="Larson L."/>
            <person name="Lewis B."/>
            <person name="Mehta T."/>
            <person name="Park D."/>
            <person name="Pearson M."/>
            <person name="Roberts A."/>
            <person name="Saif S."/>
            <person name="Shea T.D."/>
            <person name="Shenoy N."/>
            <person name="Sisk P."/>
            <person name="Stolte C."/>
            <person name="Sykes S."/>
            <person name="Walk T."/>
            <person name="White J."/>
            <person name="Yandava C."/>
            <person name="Klein B."/>
            <person name="McEwen J.G."/>
            <person name="Puccia R."/>
            <person name="Goldman G.H."/>
            <person name="Felipe M.S."/>
            <person name="Nino-Vega G."/>
            <person name="San-Blas G."/>
            <person name="Taylor J.W."/>
            <person name="Mendoza L."/>
            <person name="Galagan J.E."/>
            <person name="Nusbaum C."/>
            <person name="Birren B.W."/>
        </authorList>
    </citation>
    <scope>NUCLEOTIDE SEQUENCE [LARGE SCALE GENOMIC DNA]</scope>
    <source>
        <strain evidence="3">H143</strain>
    </source>
</reference>
<name>C6HF37_AJECH</name>
<evidence type="ECO:0000256" key="1">
    <source>
        <dbReference type="SAM" id="MobiDB-lite"/>
    </source>
</evidence>
<gene>
    <name evidence="2" type="ORF">HCDG_04560</name>
</gene>
<feature type="region of interest" description="Disordered" evidence="1">
    <location>
        <begin position="1"/>
        <end position="31"/>
    </location>
</feature>
<dbReference type="AlphaFoldDB" id="C6HF37"/>
<protein>
    <submittedName>
        <fullName evidence="2">Uncharacterized protein</fullName>
    </submittedName>
</protein>
<dbReference type="HOGENOM" id="CLU_1309795_0_0_1"/>